<dbReference type="EMBL" id="KV417499">
    <property type="protein sequence ID" value="KZP29301.1"/>
    <property type="molecule type" value="Genomic_DNA"/>
</dbReference>
<proteinExistence type="predicted"/>
<protein>
    <submittedName>
        <fullName evidence="1">Uncharacterized protein</fullName>
    </submittedName>
</protein>
<name>A0A166SCV2_9AGAM</name>
<reference evidence="1 2" key="1">
    <citation type="journal article" date="2016" name="Mol. Biol. Evol.">
        <title>Comparative Genomics of Early-Diverging Mushroom-Forming Fungi Provides Insights into the Origins of Lignocellulose Decay Capabilities.</title>
        <authorList>
            <person name="Nagy L.G."/>
            <person name="Riley R."/>
            <person name="Tritt A."/>
            <person name="Adam C."/>
            <person name="Daum C."/>
            <person name="Floudas D."/>
            <person name="Sun H."/>
            <person name="Yadav J.S."/>
            <person name="Pangilinan J."/>
            <person name="Larsson K.H."/>
            <person name="Matsuura K."/>
            <person name="Barry K."/>
            <person name="Labutti K."/>
            <person name="Kuo R."/>
            <person name="Ohm R.A."/>
            <person name="Bhattacharya S.S."/>
            <person name="Shirouzu T."/>
            <person name="Yoshinaga Y."/>
            <person name="Martin F.M."/>
            <person name="Grigoriev I.V."/>
            <person name="Hibbett D.S."/>
        </authorList>
    </citation>
    <scope>NUCLEOTIDE SEQUENCE [LARGE SCALE GENOMIC DNA]</scope>
    <source>
        <strain evidence="1 2">CBS 109695</strain>
    </source>
</reference>
<feature type="non-terminal residue" evidence="1">
    <location>
        <position position="91"/>
    </location>
</feature>
<organism evidence="1 2">
    <name type="scientific">Athelia psychrophila</name>
    <dbReference type="NCBI Taxonomy" id="1759441"/>
    <lineage>
        <taxon>Eukaryota</taxon>
        <taxon>Fungi</taxon>
        <taxon>Dikarya</taxon>
        <taxon>Basidiomycota</taxon>
        <taxon>Agaricomycotina</taxon>
        <taxon>Agaricomycetes</taxon>
        <taxon>Agaricomycetidae</taxon>
        <taxon>Atheliales</taxon>
        <taxon>Atheliaceae</taxon>
        <taxon>Athelia</taxon>
    </lineage>
</organism>
<dbReference type="AlphaFoldDB" id="A0A166SCV2"/>
<evidence type="ECO:0000313" key="2">
    <source>
        <dbReference type="Proteomes" id="UP000076532"/>
    </source>
</evidence>
<accession>A0A166SCV2</accession>
<dbReference type="Proteomes" id="UP000076532">
    <property type="component" value="Unassembled WGS sequence"/>
</dbReference>
<gene>
    <name evidence="1" type="ORF">FIBSPDRAFT_851692</name>
</gene>
<sequence>MEPDAITTCSPDSLPARTLHTLSELLKQTAYLEQQQAFLLGDIVAGAQAPGLKSWMRHICWFQQGFYGHEKRATGIGPRVRGSHWHLSLLF</sequence>
<keyword evidence="2" id="KW-1185">Reference proteome</keyword>
<evidence type="ECO:0000313" key="1">
    <source>
        <dbReference type="EMBL" id="KZP29301.1"/>
    </source>
</evidence>